<dbReference type="InterPro" id="IPR035348">
    <property type="entry name" value="MoaF_C"/>
</dbReference>
<dbReference type="RefSeq" id="WP_039403128.1">
    <property type="nucleotide sequence ID" value="NZ_JTDK01000022.1"/>
</dbReference>
<dbReference type="Pfam" id="PF17409">
    <property type="entry name" value="MoaF_C"/>
    <property type="match status" value="1"/>
</dbReference>
<dbReference type="STRING" id="1348253.LK09_19130"/>
<name>A0A0B2A0Z8_9MICO</name>
<keyword evidence="4" id="KW-1185">Reference proteome</keyword>
<dbReference type="InterPro" id="IPR024724">
    <property type="entry name" value="MoaF_N"/>
</dbReference>
<protein>
    <submittedName>
        <fullName evidence="3">MoaF protein</fullName>
    </submittedName>
</protein>
<evidence type="ECO:0000313" key="4">
    <source>
        <dbReference type="Proteomes" id="UP000031030"/>
    </source>
</evidence>
<gene>
    <name evidence="3" type="ORF">LK09_19130</name>
</gene>
<organism evidence="3 4">
    <name type="scientific">Microbacterium mangrovi</name>
    <dbReference type="NCBI Taxonomy" id="1348253"/>
    <lineage>
        <taxon>Bacteria</taxon>
        <taxon>Bacillati</taxon>
        <taxon>Actinomycetota</taxon>
        <taxon>Actinomycetes</taxon>
        <taxon>Micrococcales</taxon>
        <taxon>Microbacteriaceae</taxon>
        <taxon>Microbacterium</taxon>
    </lineage>
</organism>
<dbReference type="EMBL" id="JTDK01000022">
    <property type="protein sequence ID" value="KHK95492.1"/>
    <property type="molecule type" value="Genomic_DNA"/>
</dbReference>
<accession>A0A0B2A0Z8</accession>
<dbReference type="Pfam" id="PF10703">
    <property type="entry name" value="MoaF"/>
    <property type="match status" value="1"/>
</dbReference>
<dbReference type="Gene3D" id="2.40.128.20">
    <property type="match status" value="1"/>
</dbReference>
<evidence type="ECO:0000259" key="1">
    <source>
        <dbReference type="Pfam" id="PF10703"/>
    </source>
</evidence>
<dbReference type="InterPro" id="IPR012674">
    <property type="entry name" value="Calycin"/>
</dbReference>
<dbReference type="OrthoDB" id="2560583at2"/>
<dbReference type="AlphaFoldDB" id="A0A0B2A0Z8"/>
<evidence type="ECO:0000259" key="2">
    <source>
        <dbReference type="Pfam" id="PF17409"/>
    </source>
</evidence>
<dbReference type="Proteomes" id="UP000031030">
    <property type="component" value="Unassembled WGS sequence"/>
</dbReference>
<feature type="domain" description="MoaF C-terminal" evidence="2">
    <location>
        <begin position="151"/>
        <end position="266"/>
    </location>
</feature>
<sequence>MTEVNLSDTSTWLPLDGLAPGFDASKAELSSDLDGRTFTVVDERGTRVAHTFGPGTVSWDYRPGAGDPIEAAQQTDACEVIKVDEDLYYAQFHHDYHPNESVSLFLDLRSGYALSVIAVLGERTVEQVAVQHLFNVGRIAEVDGGVGEAPAPTLELIGRRVLWVYSSEHAYEHVYLSPHWYTWQCLAGPEQGLADTDENTVYKMRPGIYVFTWREGVIPCGSITIADHRDAKAIRSHGVLFGEAEDPAAKPTHFTFGAHGRLISNTIHPAEYDPARALAR</sequence>
<feature type="domain" description="Molybdenum cofactor biosynthesis protein F N-terminal" evidence="1">
    <location>
        <begin position="10"/>
        <end position="120"/>
    </location>
</feature>
<evidence type="ECO:0000313" key="3">
    <source>
        <dbReference type="EMBL" id="KHK95492.1"/>
    </source>
</evidence>
<proteinExistence type="predicted"/>
<comment type="caution">
    <text evidence="3">The sequence shown here is derived from an EMBL/GenBank/DDBJ whole genome shotgun (WGS) entry which is preliminary data.</text>
</comment>
<reference evidence="3 4" key="1">
    <citation type="submission" date="2014-11" db="EMBL/GenBank/DDBJ databases">
        <title>Genome sequence of Microbacterium mangrovi MUSC 115(T).</title>
        <authorList>
            <person name="Lee L.-H."/>
        </authorList>
    </citation>
    <scope>NUCLEOTIDE SEQUENCE [LARGE SCALE GENOMIC DNA]</scope>
    <source>
        <strain evidence="3 4">MUSC 115</strain>
    </source>
</reference>